<dbReference type="AlphaFoldDB" id="A0A9P4KD00"/>
<evidence type="ECO:0000313" key="2">
    <source>
        <dbReference type="EMBL" id="KAF2266416.1"/>
    </source>
</evidence>
<gene>
    <name evidence="2" type="ORF">CC78DRAFT_566809</name>
</gene>
<dbReference type="Proteomes" id="UP000800093">
    <property type="component" value="Unassembled WGS sequence"/>
</dbReference>
<proteinExistence type="predicted"/>
<evidence type="ECO:0000313" key="3">
    <source>
        <dbReference type="Proteomes" id="UP000800093"/>
    </source>
</evidence>
<name>A0A9P4KD00_9PLEO</name>
<sequence>MQTSKPHLLTLPREIRDDIFSYLVLPPIVYSSAPDPNPYSFYRHNHNVNSDAYLDTRVFVPARAPSSILATSHQLRDEMLDMTARLINAMYIATNKSRIELEKGILLNLEKIAERSNDDGSFRITLEMQRPIRGSMGAYVPIRDTPSPRLVSMAPLLGRLRKIKFVVWGSWEWWNPVSPEIIVQRLKKAKLRAKAKKIQAASAQGADASAQSLQDDDGAPALESRVDPLFVAIGLLMKHFPLVEDISVDVLIHMSDLRTWDLPDVSYEGIRPWLDGPIYPPDGRRLKKAYRRLMVYESFGSSRLSVFYHKLEKWEENKGQSKNRVIHVSEGSSEILDEKDELPEEPPFTKVYDRVETDAGHNG</sequence>
<organism evidence="2 3">
    <name type="scientific">Lojkania enalia</name>
    <dbReference type="NCBI Taxonomy" id="147567"/>
    <lineage>
        <taxon>Eukaryota</taxon>
        <taxon>Fungi</taxon>
        <taxon>Dikarya</taxon>
        <taxon>Ascomycota</taxon>
        <taxon>Pezizomycotina</taxon>
        <taxon>Dothideomycetes</taxon>
        <taxon>Pleosporomycetidae</taxon>
        <taxon>Pleosporales</taxon>
        <taxon>Pleosporales incertae sedis</taxon>
        <taxon>Lojkania</taxon>
    </lineage>
</organism>
<dbReference type="EMBL" id="ML986598">
    <property type="protein sequence ID" value="KAF2266416.1"/>
    <property type="molecule type" value="Genomic_DNA"/>
</dbReference>
<evidence type="ECO:0000256" key="1">
    <source>
        <dbReference type="SAM" id="MobiDB-lite"/>
    </source>
</evidence>
<dbReference type="OrthoDB" id="3894566at2759"/>
<feature type="compositionally biased region" description="Basic and acidic residues" evidence="1">
    <location>
        <begin position="351"/>
        <end position="363"/>
    </location>
</feature>
<reference evidence="3" key="1">
    <citation type="journal article" date="2020" name="Stud. Mycol.">
        <title>101 Dothideomycetes genomes: A test case for predicting lifestyles and emergence of pathogens.</title>
        <authorList>
            <person name="Haridas S."/>
            <person name="Albert R."/>
            <person name="Binder M."/>
            <person name="Bloem J."/>
            <person name="LaButti K."/>
            <person name="Salamov A."/>
            <person name="Andreopoulos B."/>
            <person name="Baker S."/>
            <person name="Barry K."/>
            <person name="Bills G."/>
            <person name="Bluhm B."/>
            <person name="Cannon C."/>
            <person name="Castanera R."/>
            <person name="Culley D."/>
            <person name="Daum C."/>
            <person name="Ezra D."/>
            <person name="Gonzalez J."/>
            <person name="Henrissat B."/>
            <person name="Kuo A."/>
            <person name="Liang C."/>
            <person name="Lipzen A."/>
            <person name="Lutzoni F."/>
            <person name="Magnuson J."/>
            <person name="Mondo S."/>
            <person name="Nolan M."/>
            <person name="Ohm R."/>
            <person name="Pangilinan J."/>
            <person name="Park H.-J."/>
            <person name="Ramirez L."/>
            <person name="Alfaro M."/>
            <person name="Sun H."/>
            <person name="Tritt A."/>
            <person name="Yoshinaga Y."/>
            <person name="Zwiers L.-H."/>
            <person name="Turgeon B."/>
            <person name="Goodwin S."/>
            <person name="Spatafora J."/>
            <person name="Crous P."/>
            <person name="Grigoriev I."/>
        </authorList>
    </citation>
    <scope>NUCLEOTIDE SEQUENCE [LARGE SCALE GENOMIC DNA]</scope>
    <source>
        <strain evidence="3">CBS 304.66</strain>
    </source>
</reference>
<keyword evidence="3" id="KW-1185">Reference proteome</keyword>
<accession>A0A9P4KD00</accession>
<comment type="caution">
    <text evidence="2">The sequence shown here is derived from an EMBL/GenBank/DDBJ whole genome shotgun (WGS) entry which is preliminary data.</text>
</comment>
<protein>
    <submittedName>
        <fullName evidence="2">Uncharacterized protein</fullName>
    </submittedName>
</protein>
<feature type="region of interest" description="Disordered" evidence="1">
    <location>
        <begin position="338"/>
        <end position="363"/>
    </location>
</feature>